<dbReference type="SUPFAM" id="SSF52821">
    <property type="entry name" value="Rhodanese/Cell cycle control phosphatase"/>
    <property type="match status" value="1"/>
</dbReference>
<proteinExistence type="predicted"/>
<comment type="caution">
    <text evidence="1">The sequence shown here is derived from an EMBL/GenBank/DDBJ whole genome shotgun (WGS) entry which is preliminary data.</text>
</comment>
<feature type="non-terminal residue" evidence="1">
    <location>
        <position position="166"/>
    </location>
</feature>
<feature type="non-terminal residue" evidence="1">
    <location>
        <position position="1"/>
    </location>
</feature>
<accession>T0ZL11</accession>
<organism evidence="1">
    <name type="scientific">mine drainage metagenome</name>
    <dbReference type="NCBI Taxonomy" id="410659"/>
    <lineage>
        <taxon>unclassified sequences</taxon>
        <taxon>metagenomes</taxon>
        <taxon>ecological metagenomes</taxon>
    </lineage>
</organism>
<gene>
    <name evidence="1" type="ORF">B1B_13204</name>
</gene>
<dbReference type="Gene3D" id="3.40.250.10">
    <property type="entry name" value="Rhodanese-like domain"/>
    <property type="match status" value="1"/>
</dbReference>
<dbReference type="InterPro" id="IPR036873">
    <property type="entry name" value="Rhodanese-like_dom_sf"/>
</dbReference>
<dbReference type="AlphaFoldDB" id="T0ZL11"/>
<protein>
    <submittedName>
        <fullName evidence="1">Beta-lactamase domain-containing protein</fullName>
    </submittedName>
</protein>
<dbReference type="EMBL" id="AUZY01008684">
    <property type="protein sequence ID" value="EQD45122.1"/>
    <property type="molecule type" value="Genomic_DNA"/>
</dbReference>
<reference evidence="1" key="2">
    <citation type="journal article" date="2014" name="ISME J.">
        <title>Microbial stratification in low pH oxic and suboxic macroscopic growths along an acid mine drainage.</title>
        <authorList>
            <person name="Mendez-Garcia C."/>
            <person name="Mesa V."/>
            <person name="Sprenger R.R."/>
            <person name="Richter M."/>
            <person name="Diez M.S."/>
            <person name="Solano J."/>
            <person name="Bargiela R."/>
            <person name="Golyshina O.V."/>
            <person name="Manteca A."/>
            <person name="Ramos J.L."/>
            <person name="Gallego J.R."/>
            <person name="Llorente I."/>
            <person name="Martins Dos Santos V.A."/>
            <person name="Jensen O.N."/>
            <person name="Pelaez A.I."/>
            <person name="Sanchez J."/>
            <person name="Ferrer M."/>
        </authorList>
    </citation>
    <scope>NUCLEOTIDE SEQUENCE</scope>
</reference>
<reference evidence="1" key="1">
    <citation type="submission" date="2013-08" db="EMBL/GenBank/DDBJ databases">
        <authorList>
            <person name="Mendez C."/>
            <person name="Richter M."/>
            <person name="Ferrer M."/>
            <person name="Sanchez J."/>
        </authorList>
    </citation>
    <scope>NUCLEOTIDE SEQUENCE</scope>
</reference>
<sequence length="166" mass="18181">ATGREGDIAQERLRNLAATIGDETQFVVTVISGLGPYPSYYRHMAPLNRHGPSAFLAPPDAGSASPALIRQRLSERAWVIDTRPRRTFAGAHLEGTVSMELDDSFTTYVGWLAPFDSPIMLLADRPQDLVLAERNLARIGMDQIEGNSSGVDRLSGQFPIRSYPVV</sequence>
<evidence type="ECO:0000313" key="1">
    <source>
        <dbReference type="EMBL" id="EQD45122.1"/>
    </source>
</evidence>
<name>T0ZL11_9ZZZZ</name>